<proteinExistence type="predicted"/>
<gene>
    <name evidence="3" type="ORF">BJN34_21550</name>
</gene>
<dbReference type="OrthoDB" id="9793058at2"/>
<evidence type="ECO:0000256" key="1">
    <source>
        <dbReference type="ARBA" id="ARBA00022849"/>
    </source>
</evidence>
<protein>
    <submittedName>
        <fullName evidence="3">Arsenate reductase ArsC</fullName>
    </submittedName>
</protein>
<dbReference type="SUPFAM" id="SSF52788">
    <property type="entry name" value="Phosphotyrosine protein phosphatases I"/>
    <property type="match status" value="1"/>
</dbReference>
<dbReference type="EMBL" id="CP017758">
    <property type="protein sequence ID" value="AQV96456.1"/>
    <property type="molecule type" value="Genomic_DNA"/>
</dbReference>
<dbReference type="KEGG" id="cuh:BJN34_21550"/>
<evidence type="ECO:0000313" key="4">
    <source>
        <dbReference type="Proteomes" id="UP000189627"/>
    </source>
</evidence>
<name>A0A1U9UUT7_CUPNE</name>
<sequence length="172" mass="18907">MSKDTYNVLFLCTGNTSRSIMSEALLATMGHGRFKTFSAGSQPSGKVNPFAIEQVQKTGYDLSNLRSKSWDKFAKADAPHMDFIITVCDQAAGEVCPFWPGHPSSAHWGFYDPAAVEGPDETKRVAFEQVFQQIKYRVEAFLKVPLEDLDETAIRAELQRVGDIDVAGIGAA</sequence>
<dbReference type="CDD" id="cd16345">
    <property type="entry name" value="LMWP_ArsC"/>
    <property type="match status" value="1"/>
</dbReference>
<reference evidence="4" key="1">
    <citation type="submission" date="2017-02" db="EMBL/GenBank/DDBJ databases">
        <title>Complete genome sequence of Cupriavidus necator strain NH9, a 3-chlorobenzoate degrader.</title>
        <authorList>
            <person name="Moriuchi R."/>
            <person name="Dohra H."/>
            <person name="Ogawa N."/>
        </authorList>
    </citation>
    <scope>NUCLEOTIDE SEQUENCE [LARGE SCALE GENOMIC DNA]</scope>
    <source>
        <strain evidence="4">NH9</strain>
    </source>
</reference>
<dbReference type="InterPro" id="IPR023485">
    <property type="entry name" value="Ptyr_pPase"/>
</dbReference>
<dbReference type="GO" id="GO:0046685">
    <property type="term" value="P:response to arsenic-containing substance"/>
    <property type="evidence" value="ECO:0007669"/>
    <property type="project" value="UniProtKB-KW"/>
</dbReference>
<dbReference type="InterPro" id="IPR036196">
    <property type="entry name" value="Ptyr_pPase_sf"/>
</dbReference>
<dbReference type="Pfam" id="PF01451">
    <property type="entry name" value="LMWPc"/>
    <property type="match status" value="1"/>
</dbReference>
<evidence type="ECO:0000259" key="2">
    <source>
        <dbReference type="SMART" id="SM00226"/>
    </source>
</evidence>
<dbReference type="SMART" id="SM00226">
    <property type="entry name" value="LMWPc"/>
    <property type="match status" value="1"/>
</dbReference>
<dbReference type="Gene3D" id="3.40.50.2300">
    <property type="match status" value="1"/>
</dbReference>
<accession>A0A1U9UUT7</accession>
<dbReference type="PANTHER" id="PTHR43428:SF1">
    <property type="entry name" value="ARSENATE REDUCTASE"/>
    <property type="match status" value="1"/>
</dbReference>
<evidence type="ECO:0000313" key="3">
    <source>
        <dbReference type="EMBL" id="AQV96456.1"/>
    </source>
</evidence>
<keyword evidence="1" id="KW-0059">Arsenical resistance</keyword>
<feature type="domain" description="Phosphotyrosine protein phosphatase I" evidence="2">
    <location>
        <begin position="6"/>
        <end position="144"/>
    </location>
</feature>
<dbReference type="AlphaFoldDB" id="A0A1U9UUT7"/>
<dbReference type="PANTHER" id="PTHR43428">
    <property type="entry name" value="ARSENATE REDUCTASE"/>
    <property type="match status" value="1"/>
</dbReference>
<dbReference type="RefSeq" id="WP_078198924.1">
    <property type="nucleotide sequence ID" value="NZ_CP017758.1"/>
</dbReference>
<organism evidence="3 4">
    <name type="scientific">Cupriavidus necator</name>
    <name type="common">Alcaligenes eutrophus</name>
    <name type="synonym">Ralstonia eutropha</name>
    <dbReference type="NCBI Taxonomy" id="106590"/>
    <lineage>
        <taxon>Bacteria</taxon>
        <taxon>Pseudomonadati</taxon>
        <taxon>Pseudomonadota</taxon>
        <taxon>Betaproteobacteria</taxon>
        <taxon>Burkholderiales</taxon>
        <taxon>Burkholderiaceae</taxon>
        <taxon>Cupriavidus</taxon>
    </lineage>
</organism>
<dbReference type="Proteomes" id="UP000189627">
    <property type="component" value="Chromosome 2"/>
</dbReference>